<dbReference type="SUPFAM" id="SSF103481">
    <property type="entry name" value="Multidrug resistance efflux transporter EmrE"/>
    <property type="match status" value="1"/>
</dbReference>
<reference evidence="7" key="2">
    <citation type="submission" date="2015-02" db="UniProtKB">
        <authorList>
            <consortium name="EnsemblMetazoa"/>
        </authorList>
    </citation>
    <scope>IDENTIFICATION</scope>
</reference>
<feature type="transmembrane region" description="Helical" evidence="6">
    <location>
        <begin position="170"/>
        <end position="190"/>
    </location>
</feature>
<dbReference type="InterPro" id="IPR008521">
    <property type="entry name" value="Mg_trans_NIPA"/>
</dbReference>
<reference evidence="8" key="1">
    <citation type="submission" date="2011-05" db="EMBL/GenBank/DDBJ databases">
        <authorList>
            <person name="Richards S.R."/>
            <person name="Qu J."/>
            <person name="Jiang H."/>
            <person name="Jhangiani S.N."/>
            <person name="Agravi P."/>
            <person name="Goodspeed R."/>
            <person name="Gross S."/>
            <person name="Mandapat C."/>
            <person name="Jackson L."/>
            <person name="Mathew T."/>
            <person name="Pu L."/>
            <person name="Thornton R."/>
            <person name="Saada N."/>
            <person name="Wilczek-Boney K.B."/>
            <person name="Lee S."/>
            <person name="Kovar C."/>
            <person name="Wu Y."/>
            <person name="Scherer S.E."/>
            <person name="Worley K.C."/>
            <person name="Muzny D.M."/>
            <person name="Gibbs R."/>
        </authorList>
    </citation>
    <scope>NUCLEOTIDE SEQUENCE</scope>
    <source>
        <strain evidence="8">Brora</strain>
    </source>
</reference>
<evidence type="ECO:0000256" key="5">
    <source>
        <dbReference type="ARBA" id="ARBA00023136"/>
    </source>
</evidence>
<feature type="transmembrane region" description="Helical" evidence="6">
    <location>
        <begin position="202"/>
        <end position="222"/>
    </location>
</feature>
<comment type="subcellular location">
    <subcellularLocation>
        <location evidence="1">Membrane</location>
        <topology evidence="1">Multi-pass membrane protein</topology>
    </subcellularLocation>
</comment>
<dbReference type="EMBL" id="JH431735">
    <property type="status" value="NOT_ANNOTATED_CDS"/>
    <property type="molecule type" value="Genomic_DNA"/>
</dbReference>
<dbReference type="GO" id="GO:0016020">
    <property type="term" value="C:membrane"/>
    <property type="evidence" value="ECO:0007669"/>
    <property type="project" value="UniProtKB-SubCell"/>
</dbReference>
<name>T1J0J6_STRMM</name>
<dbReference type="AlphaFoldDB" id="T1J0J6"/>
<protein>
    <recommendedName>
        <fullName evidence="9">Magnesium transporter NIPA2</fullName>
    </recommendedName>
</protein>
<organism evidence="7 8">
    <name type="scientific">Strigamia maritima</name>
    <name type="common">European centipede</name>
    <name type="synonym">Geophilus maritimus</name>
    <dbReference type="NCBI Taxonomy" id="126957"/>
    <lineage>
        <taxon>Eukaryota</taxon>
        <taxon>Metazoa</taxon>
        <taxon>Ecdysozoa</taxon>
        <taxon>Arthropoda</taxon>
        <taxon>Myriapoda</taxon>
        <taxon>Chilopoda</taxon>
        <taxon>Pleurostigmophora</taxon>
        <taxon>Geophilomorpha</taxon>
        <taxon>Linotaeniidae</taxon>
        <taxon>Strigamia</taxon>
    </lineage>
</organism>
<evidence type="ECO:0000256" key="6">
    <source>
        <dbReference type="SAM" id="Phobius"/>
    </source>
</evidence>
<accession>T1J0J6</accession>
<feature type="transmembrane region" description="Helical" evidence="6">
    <location>
        <begin position="139"/>
        <end position="158"/>
    </location>
</feature>
<dbReference type="PhylomeDB" id="T1J0J6"/>
<dbReference type="InterPro" id="IPR037185">
    <property type="entry name" value="EmrE-like"/>
</dbReference>
<feature type="transmembrane region" description="Helical" evidence="6">
    <location>
        <begin position="101"/>
        <end position="119"/>
    </location>
</feature>
<dbReference type="EnsemblMetazoa" id="SMAR007046-RA">
    <property type="protein sequence ID" value="SMAR007046-PA"/>
    <property type="gene ID" value="SMAR007046"/>
</dbReference>
<proteinExistence type="inferred from homology"/>
<evidence type="ECO:0008006" key="9">
    <source>
        <dbReference type="Google" id="ProtNLM"/>
    </source>
</evidence>
<keyword evidence="3 6" id="KW-0812">Transmembrane</keyword>
<evidence type="ECO:0000313" key="7">
    <source>
        <dbReference type="EnsemblMetazoa" id="SMAR007046-PA"/>
    </source>
</evidence>
<dbReference type="GO" id="GO:0015095">
    <property type="term" value="F:magnesium ion transmembrane transporter activity"/>
    <property type="evidence" value="ECO:0007669"/>
    <property type="project" value="InterPro"/>
</dbReference>
<sequence length="269" mass="29403">MGIGELANFAAYAFAPASLVTPLGAVSVLVSAILSSRLLNEKLNLLGKLGCVLCVVGSTVIVIHSPKNENVASFIVYSILVIVISLILICYFEPKCGQTNILVYILICSLLGSLSVMGAKGLGIAIKETMSGRNEFTNWLTWICLFSLIFFIVVQTNYLNKALDVYNTSVVTPIYYVLFTTFVILASTILYKEWLFLSLLDILGSICGFLTVILAVFLLNAFKDLEISLSNLLVHVHRQEYVVNDEETAALTGNQLTVSSKSSNARLNR</sequence>
<dbReference type="Pfam" id="PF05653">
    <property type="entry name" value="Mg_trans_NIPA"/>
    <property type="match status" value="1"/>
</dbReference>
<dbReference type="PANTHER" id="PTHR12570:SF92">
    <property type="entry name" value="SPICHTHYIN, ISOFORM B"/>
    <property type="match status" value="1"/>
</dbReference>
<keyword evidence="8" id="KW-1185">Reference proteome</keyword>
<comment type="similarity">
    <text evidence="2">Belongs to the NIPA family.</text>
</comment>
<evidence type="ECO:0000256" key="2">
    <source>
        <dbReference type="ARBA" id="ARBA00007230"/>
    </source>
</evidence>
<dbReference type="Proteomes" id="UP000014500">
    <property type="component" value="Unassembled WGS sequence"/>
</dbReference>
<dbReference type="OMA" id="QEWLWWA"/>
<dbReference type="PANTHER" id="PTHR12570">
    <property type="match status" value="1"/>
</dbReference>
<evidence type="ECO:0000256" key="4">
    <source>
        <dbReference type="ARBA" id="ARBA00022989"/>
    </source>
</evidence>
<evidence type="ECO:0000256" key="3">
    <source>
        <dbReference type="ARBA" id="ARBA00022692"/>
    </source>
</evidence>
<dbReference type="HOGENOM" id="CLU_012349_1_2_1"/>
<evidence type="ECO:0000313" key="8">
    <source>
        <dbReference type="Proteomes" id="UP000014500"/>
    </source>
</evidence>
<feature type="transmembrane region" description="Helical" evidence="6">
    <location>
        <begin position="46"/>
        <end position="65"/>
    </location>
</feature>
<feature type="transmembrane region" description="Helical" evidence="6">
    <location>
        <begin position="12"/>
        <end position="34"/>
    </location>
</feature>
<feature type="transmembrane region" description="Helical" evidence="6">
    <location>
        <begin position="71"/>
        <end position="92"/>
    </location>
</feature>
<evidence type="ECO:0000256" key="1">
    <source>
        <dbReference type="ARBA" id="ARBA00004141"/>
    </source>
</evidence>
<keyword evidence="5 6" id="KW-0472">Membrane</keyword>
<dbReference type="eggNOG" id="KOG2922">
    <property type="taxonomic scope" value="Eukaryota"/>
</dbReference>
<keyword evidence="4 6" id="KW-1133">Transmembrane helix</keyword>
<dbReference type="STRING" id="126957.T1J0J6"/>